<evidence type="ECO:0000256" key="1">
    <source>
        <dbReference type="SAM" id="MobiDB-lite"/>
    </source>
</evidence>
<dbReference type="RefSeq" id="WP_111245735.1">
    <property type="nucleotide sequence ID" value="NZ_AP023358.1"/>
</dbReference>
<proteinExistence type="predicted"/>
<keyword evidence="3" id="KW-1185">Reference proteome</keyword>
<gene>
    <name evidence="2" type="ORF">C1I93_25000</name>
</gene>
<evidence type="ECO:0000313" key="2">
    <source>
        <dbReference type="EMBL" id="PZF88456.1"/>
    </source>
</evidence>
<feature type="compositionally biased region" description="Low complexity" evidence="1">
    <location>
        <begin position="1"/>
        <end position="32"/>
    </location>
</feature>
<dbReference type="Proteomes" id="UP000248627">
    <property type="component" value="Unassembled WGS sequence"/>
</dbReference>
<evidence type="ECO:0000313" key="3">
    <source>
        <dbReference type="Proteomes" id="UP000248627"/>
    </source>
</evidence>
<sequence>MSGSEGNSPTSSSSYNSNLAFGGSSSDSSADDTAYHGRTGEMDFVATSNGRTMERLTHALAALPADFQTIRRMAGRVDVVFGQADGGGVGVWREGAPGQRSTIVLNPEHADVQREGSSRLLGTAIFEVMNAAQAERRANLDRDAGRGRIARRAAREGMTPEAYYGREVERIEFDNAVTHRRLVNELPGQRTGTHVDLFRNTVPLLRNNQGPGTQAYNDAFANYYQLQRQSGHTQDYENRYAFVGPPQPPITLNDLPSGQVAQTPAWDPRASTVQSTRGSGESRGAGEPSGSSHDRSRRHRAHGSGSGRGRK</sequence>
<name>A0A2W2CTI4_9ACTN</name>
<accession>A0A2W2CTI4</accession>
<comment type="caution">
    <text evidence="2">The sequence shown here is derived from an EMBL/GenBank/DDBJ whole genome shotgun (WGS) entry which is preliminary data.</text>
</comment>
<dbReference type="OrthoDB" id="4138493at2"/>
<organism evidence="2 3">
    <name type="scientific">Micromonospora endophytica</name>
    <dbReference type="NCBI Taxonomy" id="515350"/>
    <lineage>
        <taxon>Bacteria</taxon>
        <taxon>Bacillati</taxon>
        <taxon>Actinomycetota</taxon>
        <taxon>Actinomycetes</taxon>
        <taxon>Micromonosporales</taxon>
        <taxon>Micromonosporaceae</taxon>
        <taxon>Micromonospora</taxon>
    </lineage>
</organism>
<feature type="compositionally biased region" description="Basic residues" evidence="1">
    <location>
        <begin position="295"/>
        <end position="311"/>
    </location>
</feature>
<feature type="region of interest" description="Disordered" evidence="1">
    <location>
        <begin position="243"/>
        <end position="311"/>
    </location>
</feature>
<dbReference type="EMBL" id="POTX01000237">
    <property type="protein sequence ID" value="PZF88456.1"/>
    <property type="molecule type" value="Genomic_DNA"/>
</dbReference>
<protein>
    <submittedName>
        <fullName evidence="2">Uncharacterized protein</fullName>
    </submittedName>
</protein>
<feature type="region of interest" description="Disordered" evidence="1">
    <location>
        <begin position="1"/>
        <end position="35"/>
    </location>
</feature>
<dbReference type="AlphaFoldDB" id="A0A2W2CTI4"/>
<reference evidence="2 3" key="1">
    <citation type="submission" date="2018-01" db="EMBL/GenBank/DDBJ databases">
        <title>Draft genome sequence of Jishengella endophytica.</title>
        <authorList>
            <person name="Sahin N."/>
            <person name="Ay H."/>
            <person name="Saygin H."/>
        </authorList>
    </citation>
    <scope>NUCLEOTIDE SEQUENCE [LARGE SCALE GENOMIC DNA]</scope>
    <source>
        <strain evidence="2 3">DSM 45430</strain>
    </source>
</reference>